<name>A0A6J5MKX9_9CAUD</name>
<gene>
    <name evidence="1" type="ORF">UFOVP506_29</name>
</gene>
<sequence length="109" mass="11270">MLIPATPQYLTNSLVNPRQIAANSTSSSPGGIIYTVPAGKKFVGYIYGVSAGAFYSVTPSGGTPVTVAVNHIQISQASTTPFQIVFIAGTIITNMGTSAIYLNGIESDL</sequence>
<evidence type="ECO:0000313" key="1">
    <source>
        <dbReference type="EMBL" id="CAB4147474.1"/>
    </source>
</evidence>
<proteinExistence type="predicted"/>
<dbReference type="EMBL" id="LR796491">
    <property type="protein sequence ID" value="CAB4147474.1"/>
    <property type="molecule type" value="Genomic_DNA"/>
</dbReference>
<accession>A0A6J5MKX9</accession>
<reference evidence="1" key="1">
    <citation type="submission" date="2020-04" db="EMBL/GenBank/DDBJ databases">
        <authorList>
            <person name="Chiriac C."/>
            <person name="Salcher M."/>
            <person name="Ghai R."/>
            <person name="Kavagutti S V."/>
        </authorList>
    </citation>
    <scope>NUCLEOTIDE SEQUENCE</scope>
</reference>
<organism evidence="1">
    <name type="scientific">uncultured Caudovirales phage</name>
    <dbReference type="NCBI Taxonomy" id="2100421"/>
    <lineage>
        <taxon>Viruses</taxon>
        <taxon>Duplodnaviria</taxon>
        <taxon>Heunggongvirae</taxon>
        <taxon>Uroviricota</taxon>
        <taxon>Caudoviricetes</taxon>
        <taxon>Peduoviridae</taxon>
        <taxon>Maltschvirus</taxon>
        <taxon>Maltschvirus maltsch</taxon>
    </lineage>
</organism>
<protein>
    <submittedName>
        <fullName evidence="1">Uncharacterized protein</fullName>
    </submittedName>
</protein>